<feature type="coiled-coil region" evidence="8">
    <location>
        <begin position="42"/>
        <end position="79"/>
    </location>
</feature>
<feature type="chain" id="PRO_5045846436" evidence="9">
    <location>
        <begin position="24"/>
        <end position="560"/>
    </location>
</feature>
<dbReference type="RefSeq" id="WP_292107615.1">
    <property type="nucleotide sequence ID" value="NZ_JBBMEU010000002.1"/>
</dbReference>
<evidence type="ECO:0000256" key="9">
    <source>
        <dbReference type="SAM" id="SignalP"/>
    </source>
</evidence>
<evidence type="ECO:0000313" key="10">
    <source>
        <dbReference type="EMBL" id="MEQ2421248.1"/>
    </source>
</evidence>
<evidence type="ECO:0000256" key="7">
    <source>
        <dbReference type="ARBA" id="ARBA00023237"/>
    </source>
</evidence>
<evidence type="ECO:0000256" key="4">
    <source>
        <dbReference type="ARBA" id="ARBA00022452"/>
    </source>
</evidence>
<dbReference type="Pfam" id="PF02321">
    <property type="entry name" value="OEP"/>
    <property type="match status" value="2"/>
</dbReference>
<keyword evidence="3" id="KW-0813">Transport</keyword>
<accession>A0ABV1CUP4</accession>
<keyword evidence="4" id="KW-1134">Transmembrane beta strand</keyword>
<dbReference type="EMBL" id="JBBMEU010000002">
    <property type="protein sequence ID" value="MEQ2421248.1"/>
    <property type="molecule type" value="Genomic_DNA"/>
</dbReference>
<keyword evidence="6" id="KW-0472">Membrane</keyword>
<evidence type="ECO:0000256" key="1">
    <source>
        <dbReference type="ARBA" id="ARBA00004442"/>
    </source>
</evidence>
<keyword evidence="7" id="KW-0998">Cell outer membrane</keyword>
<comment type="similarity">
    <text evidence="2">Belongs to the outer membrane factor (OMF) (TC 1.B.17) family.</text>
</comment>
<gene>
    <name evidence="10" type="ORF">WMO23_00620</name>
</gene>
<proteinExistence type="inferred from homology"/>
<keyword evidence="9" id="KW-0732">Signal</keyword>
<organism evidence="10 11">
    <name type="scientific">Megasphaera intestinihominis</name>
    <dbReference type="NCBI Taxonomy" id="3133159"/>
    <lineage>
        <taxon>Bacteria</taxon>
        <taxon>Bacillati</taxon>
        <taxon>Bacillota</taxon>
        <taxon>Negativicutes</taxon>
        <taxon>Veillonellales</taxon>
        <taxon>Veillonellaceae</taxon>
        <taxon>Megasphaera</taxon>
    </lineage>
</organism>
<keyword evidence="8" id="KW-0175">Coiled coil</keyword>
<protein>
    <submittedName>
        <fullName evidence="10">TolC family protein</fullName>
    </submittedName>
</protein>
<dbReference type="Gene3D" id="1.20.1600.10">
    <property type="entry name" value="Outer membrane efflux proteins (OEP)"/>
    <property type="match status" value="1"/>
</dbReference>
<sequence>MMNNKLYKKLVIAMMITTISAVAAASAADTTASVRPVDLAQADTIQSRAKAEQQEIKAEKAQQKKAAKAEAKAKKAADAVRPVDITPELREELAQKIADDSAKLADKAAAKRAKTQEVDPVIIIGRVPTNGTVDLNLPKTVQMALDYNRDIKNSQYALKKAEYAINQAQAGKKPTVDYNFGAQRSRATDAATYSRAASLMGGANSVSNAFSNGISVNIPLYTGGLVEGQIDVAKLGKTNTQEEILRVEQATKYSAIQGYYALLAYQELQGVYHEAVDNLQGHLDNVQAQYNVGTKARVDVLSSDVSLANAKTTAITADNNVAVAESNLNNILGLPLETKLNLADHQLPFDTYNISLQEATDYAMKYRPEVLQAAIAVQEAERNIDIADAGNKPTVAITGGNDWADNTFPGIDANKRSWKVAAGVTYNFYDGGATKAKVNQAKQDLLVARETEQKTREAVQLEVKQAYLNIRSAAQKVEETQTVVDQARENYRIQNIRYQAGVGINLDVLDAQLSLNEAQVNHIQALYDYNVGIAKLEQVMGVDVESGVIHPSLTATTYRG</sequence>
<evidence type="ECO:0000256" key="5">
    <source>
        <dbReference type="ARBA" id="ARBA00022692"/>
    </source>
</evidence>
<name>A0ABV1CUP4_9FIRM</name>
<reference evidence="10 11" key="1">
    <citation type="submission" date="2024-03" db="EMBL/GenBank/DDBJ databases">
        <title>Human intestinal bacterial collection.</title>
        <authorList>
            <person name="Pauvert C."/>
            <person name="Hitch T.C.A."/>
            <person name="Clavel T."/>
        </authorList>
    </citation>
    <scope>NUCLEOTIDE SEQUENCE [LARGE SCALE GENOMIC DNA]</scope>
    <source>
        <strain evidence="10 11">CLA-AA-H81</strain>
    </source>
</reference>
<keyword evidence="11" id="KW-1185">Reference proteome</keyword>
<evidence type="ECO:0000256" key="2">
    <source>
        <dbReference type="ARBA" id="ARBA00007613"/>
    </source>
</evidence>
<comment type="caution">
    <text evidence="10">The sequence shown here is derived from an EMBL/GenBank/DDBJ whole genome shotgun (WGS) entry which is preliminary data.</text>
</comment>
<keyword evidence="5" id="KW-0812">Transmembrane</keyword>
<dbReference type="SUPFAM" id="SSF56954">
    <property type="entry name" value="Outer membrane efflux proteins (OEP)"/>
    <property type="match status" value="1"/>
</dbReference>
<dbReference type="Proteomes" id="UP001433088">
    <property type="component" value="Unassembled WGS sequence"/>
</dbReference>
<evidence type="ECO:0000313" key="11">
    <source>
        <dbReference type="Proteomes" id="UP001433088"/>
    </source>
</evidence>
<feature type="signal peptide" evidence="9">
    <location>
        <begin position="1"/>
        <end position="23"/>
    </location>
</feature>
<dbReference type="PANTHER" id="PTHR30026">
    <property type="entry name" value="OUTER MEMBRANE PROTEIN TOLC"/>
    <property type="match status" value="1"/>
</dbReference>
<evidence type="ECO:0000256" key="3">
    <source>
        <dbReference type="ARBA" id="ARBA00022448"/>
    </source>
</evidence>
<comment type="subcellular location">
    <subcellularLocation>
        <location evidence="1">Cell outer membrane</location>
    </subcellularLocation>
</comment>
<dbReference type="InterPro" id="IPR051906">
    <property type="entry name" value="TolC-like"/>
</dbReference>
<dbReference type="InterPro" id="IPR003423">
    <property type="entry name" value="OMP_efflux"/>
</dbReference>
<evidence type="ECO:0000256" key="6">
    <source>
        <dbReference type="ARBA" id="ARBA00023136"/>
    </source>
</evidence>
<evidence type="ECO:0000256" key="8">
    <source>
        <dbReference type="SAM" id="Coils"/>
    </source>
</evidence>
<dbReference type="PANTHER" id="PTHR30026:SF20">
    <property type="entry name" value="OUTER MEMBRANE PROTEIN TOLC"/>
    <property type="match status" value="1"/>
</dbReference>